<dbReference type="GO" id="GO:0005524">
    <property type="term" value="F:ATP binding"/>
    <property type="evidence" value="ECO:0007669"/>
    <property type="project" value="UniProtKB-KW"/>
</dbReference>
<feature type="domain" description="Histidine kinase" evidence="10">
    <location>
        <begin position="469"/>
        <end position="661"/>
    </location>
</feature>
<dbReference type="PANTHER" id="PTHR24421">
    <property type="entry name" value="NITRATE/NITRITE SENSOR PROTEIN NARX-RELATED"/>
    <property type="match status" value="1"/>
</dbReference>
<dbReference type="EC" id="2.7.13.3" evidence="2"/>
<reference evidence="12" key="1">
    <citation type="submission" date="2017-01" db="EMBL/GenBank/DDBJ databases">
        <authorList>
            <person name="Varghese N."/>
            <person name="Submissions S."/>
        </authorList>
    </citation>
    <scope>NUCLEOTIDE SEQUENCE [LARGE SCALE GENOMIC DNA]</scope>
    <source>
        <strain evidence="12">DSM 21068</strain>
    </source>
</reference>
<dbReference type="SUPFAM" id="SSF48452">
    <property type="entry name" value="TPR-like"/>
    <property type="match status" value="2"/>
</dbReference>
<name>A0A1N7NVP2_9FLAO</name>
<evidence type="ECO:0000256" key="8">
    <source>
        <dbReference type="ARBA" id="ARBA00023012"/>
    </source>
</evidence>
<dbReference type="GO" id="GO:0046983">
    <property type="term" value="F:protein dimerization activity"/>
    <property type="evidence" value="ECO:0007669"/>
    <property type="project" value="InterPro"/>
</dbReference>
<organism evidence="11 12">
    <name type="scientific">Chryseobacterium piscicola</name>
    <dbReference type="NCBI Taxonomy" id="551459"/>
    <lineage>
        <taxon>Bacteria</taxon>
        <taxon>Pseudomonadati</taxon>
        <taxon>Bacteroidota</taxon>
        <taxon>Flavobacteriia</taxon>
        <taxon>Flavobacteriales</taxon>
        <taxon>Weeksellaceae</taxon>
        <taxon>Chryseobacterium group</taxon>
        <taxon>Chryseobacterium</taxon>
    </lineage>
</organism>
<evidence type="ECO:0000256" key="9">
    <source>
        <dbReference type="SAM" id="Phobius"/>
    </source>
</evidence>
<dbReference type="STRING" id="551459.SAMN05421796_109113"/>
<keyword evidence="9" id="KW-0812">Transmembrane</keyword>
<dbReference type="AlphaFoldDB" id="A0A1N7NVP2"/>
<feature type="transmembrane region" description="Helical" evidence="9">
    <location>
        <begin position="414"/>
        <end position="433"/>
    </location>
</feature>
<protein>
    <recommendedName>
        <fullName evidence="2">histidine kinase</fullName>
        <ecNumber evidence="2">2.7.13.3</ecNumber>
    </recommendedName>
</protein>
<dbReference type="Gene3D" id="3.30.565.10">
    <property type="entry name" value="Histidine kinase-like ATPase, C-terminal domain"/>
    <property type="match status" value="1"/>
</dbReference>
<keyword evidence="9" id="KW-1133">Transmembrane helix</keyword>
<dbReference type="Proteomes" id="UP000186246">
    <property type="component" value="Unassembled WGS sequence"/>
</dbReference>
<dbReference type="InterPro" id="IPR019734">
    <property type="entry name" value="TPR_rpt"/>
</dbReference>
<sequence length="661" mass="75287">MILFRIILLIILSLNLLCAQTQKSSNLKVTHSNQAPISKTEILEYQLRSKNIQDTAKINILRKICREYIDVDNQKLKKNATLMLQISEKVNDTSGKADAYNFLGVVEDIDAHFLKALEFYKKSLHLAKSAKKTKLIASVSNNIGLLEWKAGNYKDALSTFFSALKYAESIGSDKIQGNISSNIGLVFQDINRPQEALIWQKKALAFRMKDKNDYNLASNYNNLANAYSIVKKHDSVFFYQEKAINLQRKIEDSYGLGISYLNAGGEYKIIKNYNKALWYYEKSKFIREEIKDSLGLSFSYMNIAECYKLMGNLNKAITFGEKALAVSKNIKSQERIAECSKSLADSYKLFGNLGKAIELQQQYTVYQDKIFNDEMVDKVAFLNIKYETEKKEKDLSLEKLKVSREVLASKQKNIWLLVLVAFIIVCLLIFRNFNIKSGLKQKQLALENDLLQEQIISKTQQQRLEISRDLHDSLGSQLTIMSSTLDSLKRTADTDSSLSKEKISSLATFVDLSILELRNTLWILNADEVFLEDLHFKILNFISNASEAKEDIQFNYQFNIQENVKLDSKVAANIFRILQEIINNSLKHSEAGVIAIEIIQNLTDLKIIISDNGKGFDFENEKESSFGLSNIQKRTRELAGTLNLETSIGKGTKYTIITPLE</sequence>
<evidence type="ECO:0000256" key="2">
    <source>
        <dbReference type="ARBA" id="ARBA00012438"/>
    </source>
</evidence>
<dbReference type="SUPFAM" id="SSF55874">
    <property type="entry name" value="ATPase domain of HSP90 chaperone/DNA topoisomerase II/histidine kinase"/>
    <property type="match status" value="1"/>
</dbReference>
<proteinExistence type="predicted"/>
<dbReference type="InterPro" id="IPR011990">
    <property type="entry name" value="TPR-like_helical_dom_sf"/>
</dbReference>
<evidence type="ECO:0000256" key="4">
    <source>
        <dbReference type="ARBA" id="ARBA00022679"/>
    </source>
</evidence>
<keyword evidence="4" id="KW-0808">Transferase</keyword>
<dbReference type="InterPro" id="IPR011712">
    <property type="entry name" value="Sig_transdc_His_kin_sub3_dim/P"/>
</dbReference>
<dbReference type="CDD" id="cd16917">
    <property type="entry name" value="HATPase_UhpB-NarQ-NarX-like"/>
    <property type="match status" value="1"/>
</dbReference>
<keyword evidence="5" id="KW-0547">Nucleotide-binding</keyword>
<dbReference type="Gene3D" id="1.20.5.1930">
    <property type="match status" value="1"/>
</dbReference>
<evidence type="ECO:0000256" key="1">
    <source>
        <dbReference type="ARBA" id="ARBA00000085"/>
    </source>
</evidence>
<dbReference type="Pfam" id="PF13424">
    <property type="entry name" value="TPR_12"/>
    <property type="match status" value="2"/>
</dbReference>
<gene>
    <name evidence="11" type="ORF">SAMN05421796_109113</name>
</gene>
<dbReference type="PANTHER" id="PTHR24421:SF10">
    <property type="entry name" value="NITRATE_NITRITE SENSOR PROTEIN NARQ"/>
    <property type="match status" value="1"/>
</dbReference>
<comment type="catalytic activity">
    <reaction evidence="1">
        <text>ATP + protein L-histidine = ADP + protein N-phospho-L-histidine.</text>
        <dbReference type="EC" id="2.7.13.3"/>
    </reaction>
</comment>
<evidence type="ECO:0000256" key="5">
    <source>
        <dbReference type="ARBA" id="ARBA00022741"/>
    </source>
</evidence>
<evidence type="ECO:0000313" key="12">
    <source>
        <dbReference type="Proteomes" id="UP000186246"/>
    </source>
</evidence>
<dbReference type="GO" id="GO:0016020">
    <property type="term" value="C:membrane"/>
    <property type="evidence" value="ECO:0007669"/>
    <property type="project" value="InterPro"/>
</dbReference>
<dbReference type="GO" id="GO:0000155">
    <property type="term" value="F:phosphorelay sensor kinase activity"/>
    <property type="evidence" value="ECO:0007669"/>
    <property type="project" value="InterPro"/>
</dbReference>
<dbReference type="Pfam" id="PF07730">
    <property type="entry name" value="HisKA_3"/>
    <property type="match status" value="1"/>
</dbReference>
<dbReference type="Gene3D" id="1.25.40.10">
    <property type="entry name" value="Tetratricopeptide repeat domain"/>
    <property type="match status" value="2"/>
</dbReference>
<dbReference type="Pfam" id="PF02518">
    <property type="entry name" value="HATPase_c"/>
    <property type="match status" value="1"/>
</dbReference>
<dbReference type="PROSITE" id="PS50109">
    <property type="entry name" value="HIS_KIN"/>
    <property type="match status" value="1"/>
</dbReference>
<dbReference type="InterPro" id="IPR036890">
    <property type="entry name" value="HATPase_C_sf"/>
</dbReference>
<keyword evidence="9" id="KW-0472">Membrane</keyword>
<evidence type="ECO:0000313" key="11">
    <source>
        <dbReference type="EMBL" id="SIT02380.1"/>
    </source>
</evidence>
<dbReference type="InterPro" id="IPR050482">
    <property type="entry name" value="Sensor_HK_TwoCompSys"/>
</dbReference>
<evidence type="ECO:0000256" key="3">
    <source>
        <dbReference type="ARBA" id="ARBA00022553"/>
    </source>
</evidence>
<keyword evidence="6 11" id="KW-0418">Kinase</keyword>
<evidence type="ECO:0000256" key="7">
    <source>
        <dbReference type="ARBA" id="ARBA00022840"/>
    </source>
</evidence>
<dbReference type="EMBL" id="FTOJ01000009">
    <property type="protein sequence ID" value="SIT02380.1"/>
    <property type="molecule type" value="Genomic_DNA"/>
</dbReference>
<keyword evidence="3" id="KW-0597">Phosphoprotein</keyword>
<evidence type="ECO:0000259" key="10">
    <source>
        <dbReference type="PROSITE" id="PS50109"/>
    </source>
</evidence>
<accession>A0A1N7NVP2</accession>
<keyword evidence="8" id="KW-0902">Two-component regulatory system</keyword>
<dbReference type="SMART" id="SM00387">
    <property type="entry name" value="HATPase_c"/>
    <property type="match status" value="1"/>
</dbReference>
<dbReference type="InterPro" id="IPR005467">
    <property type="entry name" value="His_kinase_dom"/>
</dbReference>
<dbReference type="InterPro" id="IPR003594">
    <property type="entry name" value="HATPase_dom"/>
</dbReference>
<dbReference type="SMART" id="SM00028">
    <property type="entry name" value="TPR"/>
    <property type="match status" value="6"/>
</dbReference>
<evidence type="ECO:0000256" key="6">
    <source>
        <dbReference type="ARBA" id="ARBA00022777"/>
    </source>
</evidence>
<keyword evidence="7" id="KW-0067">ATP-binding</keyword>